<dbReference type="AlphaFoldDB" id="A9IF62"/>
<accession>A9IF62</accession>
<sequence>MAVVAVTALAAACGDKQDAPTHPDAPAVAPSADDARVQRAAEETRKRFMGDGKSQYTPQRVDGF</sequence>
<keyword evidence="3" id="KW-1185">Reference proteome</keyword>
<dbReference type="EMBL" id="AM902716">
    <property type="protein sequence ID" value="CAP44973.1"/>
    <property type="molecule type" value="Genomic_DNA"/>
</dbReference>
<gene>
    <name evidence="2" type="ordered locus">Bpet4622</name>
</gene>
<feature type="compositionally biased region" description="Basic and acidic residues" evidence="1">
    <location>
        <begin position="33"/>
        <end position="50"/>
    </location>
</feature>
<dbReference type="KEGG" id="bpt:Bpet4622"/>
<proteinExistence type="predicted"/>
<keyword evidence="2" id="KW-0449">Lipoprotein</keyword>
<protein>
    <submittedName>
        <fullName evidence="2">Lipoprotein</fullName>
    </submittedName>
</protein>
<evidence type="ECO:0000313" key="2">
    <source>
        <dbReference type="EMBL" id="CAP44973.1"/>
    </source>
</evidence>
<dbReference type="STRING" id="94624.Bpet4622"/>
<evidence type="ECO:0000313" key="3">
    <source>
        <dbReference type="Proteomes" id="UP000001225"/>
    </source>
</evidence>
<evidence type="ECO:0000256" key="1">
    <source>
        <dbReference type="SAM" id="MobiDB-lite"/>
    </source>
</evidence>
<feature type="region of interest" description="Disordered" evidence="1">
    <location>
        <begin position="15"/>
        <end position="64"/>
    </location>
</feature>
<organism evidence="2 3">
    <name type="scientific">Bordetella petrii (strain ATCC BAA-461 / DSM 12804 / CCUG 43448 / CIP 107267 / Se-1111R)</name>
    <dbReference type="NCBI Taxonomy" id="340100"/>
    <lineage>
        <taxon>Bacteria</taxon>
        <taxon>Pseudomonadati</taxon>
        <taxon>Pseudomonadota</taxon>
        <taxon>Betaproteobacteria</taxon>
        <taxon>Burkholderiales</taxon>
        <taxon>Alcaligenaceae</taxon>
        <taxon>Bordetella</taxon>
    </lineage>
</organism>
<name>A9IF62_BORPD</name>
<dbReference type="Proteomes" id="UP000001225">
    <property type="component" value="Chromosome"/>
</dbReference>
<reference evidence="2 3" key="1">
    <citation type="journal article" date="2008" name="BMC Genomics">
        <title>The missing link: Bordetella petrii is endowed with both the metabolic versatility of environmental bacteria and virulence traits of pathogenic Bordetellae.</title>
        <authorList>
            <person name="Gross R."/>
            <person name="Guzman C.A."/>
            <person name="Sebaihia M."/>
            <person name="Martins Dos Santos V.A."/>
            <person name="Pieper D.H."/>
            <person name="Koebnik R."/>
            <person name="Lechner M."/>
            <person name="Bartels D."/>
            <person name="Buhrmester J."/>
            <person name="Choudhuri J.V."/>
            <person name="Ebensen T."/>
            <person name="Gaigalat L."/>
            <person name="Herrmann S."/>
            <person name="Khachane A.N."/>
            <person name="Larisch C."/>
            <person name="Link S."/>
            <person name="Linke B."/>
            <person name="Meyer F."/>
            <person name="Mormann S."/>
            <person name="Nakunst D."/>
            <person name="Rueckert C."/>
            <person name="Schneiker-Bekel S."/>
            <person name="Schulze K."/>
            <person name="Vorhoelter F.J."/>
            <person name="Yevsa T."/>
            <person name="Engle J.T."/>
            <person name="Goldman W.E."/>
            <person name="Puehler A."/>
            <person name="Goebel U.B."/>
            <person name="Goesmann A."/>
            <person name="Bloecker H."/>
            <person name="Kaiser O."/>
            <person name="Martinez-Arias R."/>
        </authorList>
    </citation>
    <scope>NUCLEOTIDE SEQUENCE [LARGE SCALE GENOMIC DNA]</scope>
    <source>
        <strain evidence="3">ATCC BAA-461 / DSM 12804 / CCUG 43448 / CIP 107267 / Se-1111R</strain>
    </source>
</reference>